<dbReference type="AlphaFoldDB" id="A0A0G0F2N1"/>
<organism evidence="1 2">
    <name type="scientific">candidate division WS6 bacterium GW2011_GWC2_36_7</name>
    <dbReference type="NCBI Taxonomy" id="1619091"/>
    <lineage>
        <taxon>Bacteria</taxon>
        <taxon>Candidatus Dojkabacteria</taxon>
    </lineage>
</organism>
<evidence type="ECO:0000313" key="1">
    <source>
        <dbReference type="EMBL" id="KKQ12097.1"/>
    </source>
</evidence>
<dbReference type="Proteomes" id="UP000034075">
    <property type="component" value="Unassembled WGS sequence"/>
</dbReference>
<sequence length="157" mass="18855">MITKSLIKYPQEIHQEYEVIESLGNAFVGRPFDTHKYQLIFEGQNGQIHSIFNLRDEKISLSEDRFREIFPNVLKRYNYQNYRLYIVKKGRQRFVIVYTGSEVPTIYRYHNIYEIRKGDVISFSQFGIQICPTAYRRLEVGKEGELLSLWTRNEFRN</sequence>
<accession>A0A0G0F2N1</accession>
<gene>
    <name evidence="1" type="ORF">US24_C0005G0004</name>
</gene>
<protein>
    <submittedName>
        <fullName evidence="1">Uncharacterized protein</fullName>
    </submittedName>
</protein>
<reference evidence="1 2" key="1">
    <citation type="journal article" date="2015" name="Nature">
        <title>rRNA introns, odd ribosomes, and small enigmatic genomes across a large radiation of phyla.</title>
        <authorList>
            <person name="Brown C.T."/>
            <person name="Hug L.A."/>
            <person name="Thomas B.C."/>
            <person name="Sharon I."/>
            <person name="Castelle C.J."/>
            <person name="Singh A."/>
            <person name="Wilkins M.J."/>
            <person name="Williams K.H."/>
            <person name="Banfield J.F."/>
        </authorList>
    </citation>
    <scope>NUCLEOTIDE SEQUENCE [LARGE SCALE GENOMIC DNA]</scope>
</reference>
<proteinExistence type="predicted"/>
<name>A0A0G0F2N1_9BACT</name>
<dbReference type="EMBL" id="LBSF01000005">
    <property type="protein sequence ID" value="KKQ12097.1"/>
    <property type="molecule type" value="Genomic_DNA"/>
</dbReference>
<evidence type="ECO:0000313" key="2">
    <source>
        <dbReference type="Proteomes" id="UP000034075"/>
    </source>
</evidence>
<comment type="caution">
    <text evidence="1">The sequence shown here is derived from an EMBL/GenBank/DDBJ whole genome shotgun (WGS) entry which is preliminary data.</text>
</comment>